<keyword evidence="3" id="KW-0805">Transcription regulation</keyword>
<dbReference type="InterPro" id="IPR050370">
    <property type="entry name" value="HES_HEY"/>
</dbReference>
<evidence type="ECO:0000256" key="4">
    <source>
        <dbReference type="ARBA" id="ARBA00023125"/>
    </source>
</evidence>
<evidence type="ECO:0000313" key="10">
    <source>
        <dbReference type="Proteomes" id="UP001318040"/>
    </source>
</evidence>
<comment type="subcellular location">
    <subcellularLocation>
        <location evidence="1">Nucleus</location>
    </subcellularLocation>
</comment>
<dbReference type="SUPFAM" id="SSF47459">
    <property type="entry name" value="HLH, helix-loop-helix DNA-binding domain"/>
    <property type="match status" value="1"/>
</dbReference>
<dbReference type="PANTHER" id="PTHR10985">
    <property type="entry name" value="BASIC HELIX-LOOP-HELIX TRANSCRIPTION FACTOR, HES-RELATED"/>
    <property type="match status" value="1"/>
</dbReference>
<keyword evidence="4" id="KW-0238">DNA-binding</keyword>
<name>A0AAJ7X7I9_PETMA</name>
<evidence type="ECO:0000256" key="2">
    <source>
        <dbReference type="ARBA" id="ARBA00022491"/>
    </source>
</evidence>
<feature type="compositionally biased region" description="Low complexity" evidence="7">
    <location>
        <begin position="262"/>
        <end position="284"/>
    </location>
</feature>
<organism evidence="10 11">
    <name type="scientific">Petromyzon marinus</name>
    <name type="common">Sea lamprey</name>
    <dbReference type="NCBI Taxonomy" id="7757"/>
    <lineage>
        <taxon>Eukaryota</taxon>
        <taxon>Metazoa</taxon>
        <taxon>Chordata</taxon>
        <taxon>Craniata</taxon>
        <taxon>Vertebrata</taxon>
        <taxon>Cyclostomata</taxon>
        <taxon>Hyperoartia</taxon>
        <taxon>Petromyzontiformes</taxon>
        <taxon>Petromyzontidae</taxon>
        <taxon>Petromyzon</taxon>
    </lineage>
</organism>
<keyword evidence="10" id="KW-1185">Reference proteome</keyword>
<dbReference type="CDD" id="cd11459">
    <property type="entry name" value="bHLH-O_HES1_4"/>
    <property type="match status" value="1"/>
</dbReference>
<dbReference type="KEGG" id="pmrn:116950493"/>
<protein>
    <submittedName>
        <fullName evidence="11">Transcription factor HES-4-like</fullName>
    </submittedName>
</protein>
<dbReference type="FunFam" id="4.10.280.10:FF:000009">
    <property type="entry name" value="Transcription factor HES-1"/>
    <property type="match status" value="1"/>
</dbReference>
<evidence type="ECO:0000256" key="5">
    <source>
        <dbReference type="ARBA" id="ARBA00023163"/>
    </source>
</evidence>
<dbReference type="InterPro" id="IPR011598">
    <property type="entry name" value="bHLH_dom"/>
</dbReference>
<dbReference type="AlphaFoldDB" id="A0AAJ7X7I9"/>
<dbReference type="SMART" id="SM00511">
    <property type="entry name" value="ORANGE"/>
    <property type="match status" value="1"/>
</dbReference>
<evidence type="ECO:0000313" key="11">
    <source>
        <dbReference type="RefSeq" id="XP_032824181.1"/>
    </source>
</evidence>
<feature type="region of interest" description="Disordered" evidence="7">
    <location>
        <begin position="1"/>
        <end position="53"/>
    </location>
</feature>
<dbReference type="RefSeq" id="XP_032824181.1">
    <property type="nucleotide sequence ID" value="XM_032968290.1"/>
</dbReference>
<dbReference type="PROSITE" id="PS50888">
    <property type="entry name" value="BHLH"/>
    <property type="match status" value="1"/>
</dbReference>
<feature type="domain" description="BHLH" evidence="8">
    <location>
        <begin position="40"/>
        <end position="97"/>
    </location>
</feature>
<dbReference type="InterPro" id="IPR036638">
    <property type="entry name" value="HLH_DNA-bd_sf"/>
</dbReference>
<dbReference type="GO" id="GO:0003677">
    <property type="term" value="F:DNA binding"/>
    <property type="evidence" value="ECO:0007669"/>
    <property type="project" value="UniProtKB-KW"/>
</dbReference>
<reference evidence="11" key="1">
    <citation type="submission" date="2025-08" db="UniProtKB">
        <authorList>
            <consortium name="RefSeq"/>
        </authorList>
    </citation>
    <scope>IDENTIFICATION</scope>
    <source>
        <tissue evidence="11">Sperm</tissue>
    </source>
</reference>
<dbReference type="GO" id="GO:0005634">
    <property type="term" value="C:nucleus"/>
    <property type="evidence" value="ECO:0007669"/>
    <property type="project" value="UniProtKB-SubCell"/>
</dbReference>
<dbReference type="Gene3D" id="4.10.280.10">
    <property type="entry name" value="Helix-loop-helix DNA-binding domain"/>
    <property type="match status" value="1"/>
</dbReference>
<gene>
    <name evidence="11" type="primary">LOC116950493</name>
</gene>
<dbReference type="Pfam" id="PF07527">
    <property type="entry name" value="Hairy_orange"/>
    <property type="match status" value="1"/>
</dbReference>
<proteinExistence type="predicted"/>
<dbReference type="GO" id="GO:0046983">
    <property type="term" value="F:protein dimerization activity"/>
    <property type="evidence" value="ECO:0007669"/>
    <property type="project" value="InterPro"/>
</dbReference>
<dbReference type="GeneID" id="116950493"/>
<evidence type="ECO:0000256" key="6">
    <source>
        <dbReference type="ARBA" id="ARBA00023242"/>
    </source>
</evidence>
<dbReference type="GO" id="GO:0006355">
    <property type="term" value="P:regulation of DNA-templated transcription"/>
    <property type="evidence" value="ECO:0007669"/>
    <property type="project" value="InterPro"/>
</dbReference>
<keyword evidence="5" id="KW-0804">Transcription</keyword>
<dbReference type="SUPFAM" id="SSF158457">
    <property type="entry name" value="Orange domain-like"/>
    <property type="match status" value="1"/>
</dbReference>
<evidence type="ECO:0000259" key="9">
    <source>
        <dbReference type="PROSITE" id="PS51054"/>
    </source>
</evidence>
<evidence type="ECO:0000256" key="7">
    <source>
        <dbReference type="SAM" id="MobiDB-lite"/>
    </source>
</evidence>
<feature type="domain" description="Orange" evidence="9">
    <location>
        <begin position="117"/>
        <end position="150"/>
    </location>
</feature>
<accession>A0AAJ7X7I9</accession>
<sequence>MPEDFEVEMSSPEEETQDPSDHSCDDEGFSPQKPKSASEIRKSTKPIMEKRRRARINDSLNQLKALILETLRKDSSRHSKLEKADILELTVKHLRSLHRLHISAALCAADPGVLGRYRAGYSECVNEVTRFLSTSEGVHAAVRTRLLAHLADSMAGIPSGAGGGVSSSSSSAAASFSTSCPSSSPLATVPGGNNPLALPLPLQQCGALPAGHPELSGPRLHELLSVMARGEVQLVSAGDGLLALLVPPAPARSPGASVTPDSSSSSSFSSSSFSSLSSSSSSSLTAAAVQPPTRPPGPKEVPRMQSRLAQRPQLRAIATAQAVWRPW</sequence>
<evidence type="ECO:0000256" key="1">
    <source>
        <dbReference type="ARBA" id="ARBA00004123"/>
    </source>
</evidence>
<dbReference type="PROSITE" id="PS51054">
    <property type="entry name" value="ORANGE"/>
    <property type="match status" value="1"/>
</dbReference>
<keyword evidence="2" id="KW-0678">Repressor</keyword>
<evidence type="ECO:0000256" key="3">
    <source>
        <dbReference type="ARBA" id="ARBA00023015"/>
    </source>
</evidence>
<evidence type="ECO:0000259" key="8">
    <source>
        <dbReference type="PROSITE" id="PS50888"/>
    </source>
</evidence>
<keyword evidence="6" id="KW-0539">Nucleus</keyword>
<dbReference type="Gene3D" id="6.10.250.980">
    <property type="match status" value="1"/>
</dbReference>
<feature type="compositionally biased region" description="Acidic residues" evidence="7">
    <location>
        <begin position="1"/>
        <end position="18"/>
    </location>
</feature>
<dbReference type="Proteomes" id="UP001318040">
    <property type="component" value="Chromosome 39"/>
</dbReference>
<feature type="region of interest" description="Disordered" evidence="7">
    <location>
        <begin position="251"/>
        <end position="313"/>
    </location>
</feature>
<dbReference type="SMART" id="SM00353">
    <property type="entry name" value="HLH"/>
    <property type="match status" value="1"/>
</dbReference>
<dbReference type="InterPro" id="IPR003650">
    <property type="entry name" value="Orange_dom"/>
</dbReference>
<dbReference type="Pfam" id="PF00010">
    <property type="entry name" value="HLH"/>
    <property type="match status" value="1"/>
</dbReference>